<evidence type="ECO:0000259" key="4">
    <source>
        <dbReference type="PROSITE" id="PS50011"/>
    </source>
</evidence>
<dbReference type="PANTHER" id="PTHR44329">
    <property type="entry name" value="SERINE/THREONINE-PROTEIN KINASE TNNI3K-RELATED"/>
    <property type="match status" value="1"/>
</dbReference>
<dbReference type="GO" id="GO:0005524">
    <property type="term" value="F:ATP binding"/>
    <property type="evidence" value="ECO:0007669"/>
    <property type="project" value="InterPro"/>
</dbReference>
<dbReference type="GO" id="GO:0046872">
    <property type="term" value="F:metal ion binding"/>
    <property type="evidence" value="ECO:0007669"/>
    <property type="project" value="UniProtKB-KW"/>
</dbReference>
<dbReference type="AlphaFoldDB" id="A0AAJ7L6F3"/>
<dbReference type="Gene3D" id="3.30.200.20">
    <property type="entry name" value="Phosphorylase Kinase, domain 1"/>
    <property type="match status" value="1"/>
</dbReference>
<evidence type="ECO:0000259" key="5">
    <source>
        <dbReference type="PROSITE" id="PS50081"/>
    </source>
</evidence>
<dbReference type="Gene3D" id="3.30.60.20">
    <property type="match status" value="1"/>
</dbReference>
<dbReference type="PANTHER" id="PTHR44329:SF253">
    <property type="entry name" value="KINASE SUPPRESSOR OF RAS 2"/>
    <property type="match status" value="1"/>
</dbReference>
<dbReference type="InterPro" id="IPR051681">
    <property type="entry name" value="Ser/Thr_Kinases-Pseudokinases"/>
</dbReference>
<dbReference type="PROSITE" id="PS50081">
    <property type="entry name" value="ZF_DAG_PE_2"/>
    <property type="match status" value="1"/>
</dbReference>
<dbReference type="InterPro" id="IPR001245">
    <property type="entry name" value="Ser-Thr/Tyr_kinase_cat_dom"/>
</dbReference>
<feature type="region of interest" description="Disordered" evidence="3">
    <location>
        <begin position="140"/>
        <end position="174"/>
    </location>
</feature>
<accession>A0AAJ7L6F3</accession>
<dbReference type="InterPro" id="IPR011009">
    <property type="entry name" value="Kinase-like_dom_sf"/>
</dbReference>
<protein>
    <submittedName>
        <fullName evidence="7">Kinase suppressor of Ras 1</fullName>
    </submittedName>
</protein>
<dbReference type="Gene3D" id="1.10.510.10">
    <property type="entry name" value="Transferase(Phosphotransferase) domain 1"/>
    <property type="match status" value="1"/>
</dbReference>
<dbReference type="GO" id="GO:0004674">
    <property type="term" value="F:protein serine/threonine kinase activity"/>
    <property type="evidence" value="ECO:0007669"/>
    <property type="project" value="TreeGrafter"/>
</dbReference>
<keyword evidence="1" id="KW-0479">Metal-binding</keyword>
<dbReference type="PROSITE" id="PS50011">
    <property type="entry name" value="PROTEIN_KINASE_DOM"/>
    <property type="match status" value="1"/>
</dbReference>
<keyword evidence="2" id="KW-0862">Zinc</keyword>
<dbReference type="SUPFAM" id="SSF56112">
    <property type="entry name" value="Protein kinase-like (PK-like)"/>
    <property type="match status" value="1"/>
</dbReference>
<dbReference type="InterPro" id="IPR046349">
    <property type="entry name" value="C1-like_sf"/>
</dbReference>
<dbReference type="InterPro" id="IPR002219">
    <property type="entry name" value="PKC_DAG/PE"/>
</dbReference>
<dbReference type="InterPro" id="IPR000719">
    <property type="entry name" value="Prot_kinase_dom"/>
</dbReference>
<keyword evidence="6" id="KW-1185">Reference proteome</keyword>
<name>A0AAJ7L6F3_9ACAR</name>
<evidence type="ECO:0000256" key="3">
    <source>
        <dbReference type="SAM" id="MobiDB-lite"/>
    </source>
</evidence>
<proteinExistence type="predicted"/>
<dbReference type="KEGG" id="goe:100907260"/>
<dbReference type="Pfam" id="PF07714">
    <property type="entry name" value="PK_Tyr_Ser-Thr"/>
    <property type="match status" value="1"/>
</dbReference>
<dbReference type="SUPFAM" id="SSF57889">
    <property type="entry name" value="Cysteine-rich domain"/>
    <property type="match status" value="1"/>
</dbReference>
<evidence type="ECO:0000256" key="1">
    <source>
        <dbReference type="ARBA" id="ARBA00022723"/>
    </source>
</evidence>
<dbReference type="GeneID" id="100907260"/>
<feature type="domain" description="Phorbol-ester/DAG-type" evidence="5">
    <location>
        <begin position="24"/>
        <end position="80"/>
    </location>
</feature>
<dbReference type="SMART" id="SM00109">
    <property type="entry name" value="C1"/>
    <property type="match status" value="1"/>
</dbReference>
<gene>
    <name evidence="7" type="primary">LOC100907260</name>
</gene>
<reference evidence="7" key="1">
    <citation type="submission" date="2025-08" db="UniProtKB">
        <authorList>
            <consortium name="RefSeq"/>
        </authorList>
    </citation>
    <scope>IDENTIFICATION</scope>
</reference>
<keyword evidence="7" id="KW-0808">Transferase</keyword>
<feature type="domain" description="Protein kinase" evidence="4">
    <location>
        <begin position="193"/>
        <end position="450"/>
    </location>
</feature>
<evidence type="ECO:0000313" key="6">
    <source>
        <dbReference type="Proteomes" id="UP000694867"/>
    </source>
</evidence>
<dbReference type="Proteomes" id="UP000694867">
    <property type="component" value="Unplaced"/>
</dbReference>
<keyword evidence="7" id="KW-0418">Kinase</keyword>
<evidence type="ECO:0000256" key="2">
    <source>
        <dbReference type="ARBA" id="ARBA00022833"/>
    </source>
</evidence>
<sequence>MTSSPVINRLARSEPSSPLVNIRNEMFFVEPVVPRLQRKLSATKKCHTCSKIVYFTGIRCKHCGFLAHEACADSSPPHSCVTSVLRRAQQTAFPFTPESISAANAMNASASAPVSPKSPRSPMSPTEFLRTAFSWIKNSRKNDTRASMKTPRSTRKTESKEARAATWASPETVTSALEDESSESEWCISAKDLQFNSLVRNGHDNKIYEGQWHGPVSIYTFQRSQDLWTQVNRLMQVRHENCTLFMGACIERNNLAIVTSPCDGPQVSAIQSQLRLDEKLAIANHVANGMGYLHAKGIVHGNFNSGNVIMEKRRAKVCLLDRTFPEAFVDRTDYGCLPKSILASLAPEFVKTIHVNGTKVSPRHPHSREGDVYAFGTFLYELFADETPFANLSATETLYKIGHGQTPDLSSKTSIPRPIRNLIAECWSVLPQSRPTFKQIASFLQENNFVCSQGLNKRHCASTPNSLNSIGCSLVGFHL</sequence>
<evidence type="ECO:0000313" key="7">
    <source>
        <dbReference type="RefSeq" id="XP_018497292.1"/>
    </source>
</evidence>
<dbReference type="RefSeq" id="XP_018497292.1">
    <property type="nucleotide sequence ID" value="XM_018641776.2"/>
</dbReference>
<organism evidence="6 7">
    <name type="scientific">Galendromus occidentalis</name>
    <name type="common">western predatory mite</name>
    <dbReference type="NCBI Taxonomy" id="34638"/>
    <lineage>
        <taxon>Eukaryota</taxon>
        <taxon>Metazoa</taxon>
        <taxon>Ecdysozoa</taxon>
        <taxon>Arthropoda</taxon>
        <taxon>Chelicerata</taxon>
        <taxon>Arachnida</taxon>
        <taxon>Acari</taxon>
        <taxon>Parasitiformes</taxon>
        <taxon>Mesostigmata</taxon>
        <taxon>Gamasina</taxon>
        <taxon>Phytoseioidea</taxon>
        <taxon>Phytoseiidae</taxon>
        <taxon>Typhlodrominae</taxon>
        <taxon>Galendromus</taxon>
    </lineage>
</organism>